<dbReference type="GO" id="GO:0006419">
    <property type="term" value="P:alanyl-tRNA aminoacylation"/>
    <property type="evidence" value="ECO:0007669"/>
    <property type="project" value="UniProtKB-UniRule"/>
</dbReference>
<dbReference type="SMART" id="SM00863">
    <property type="entry name" value="tRNA_SAD"/>
    <property type="match status" value="1"/>
</dbReference>
<dbReference type="NCBIfam" id="TIGR00344">
    <property type="entry name" value="alaS"/>
    <property type="match status" value="1"/>
</dbReference>
<evidence type="ECO:0000256" key="4">
    <source>
        <dbReference type="ARBA" id="ARBA00022598"/>
    </source>
</evidence>
<dbReference type="Gene3D" id="3.30.980.10">
    <property type="entry name" value="Threonyl-trna Synthetase, Chain A, domain 2"/>
    <property type="match status" value="1"/>
</dbReference>
<feature type="domain" description="Alanyl-transfer RNA synthetases family profile" evidence="16">
    <location>
        <begin position="4"/>
        <end position="711"/>
    </location>
</feature>
<evidence type="ECO:0000256" key="10">
    <source>
        <dbReference type="ARBA" id="ARBA00022917"/>
    </source>
</evidence>
<comment type="function">
    <text evidence="12 14">Catalyzes the attachment of alanine to tRNA(Ala) in a two-step reaction: alanine is first activated by ATP to form Ala-AMP and then transferred to the acceptor end of tRNA(Ala). Also edits incorrectly charged Ser-tRNA(Ala) and Gly-tRNA(Ala) via its editing domain.</text>
</comment>
<dbReference type="Gene3D" id="3.30.930.10">
    <property type="entry name" value="Bira Bifunctional Protein, Domain 2"/>
    <property type="match status" value="1"/>
</dbReference>
<keyword evidence="3 14" id="KW-0820">tRNA-binding</keyword>
<dbReference type="GO" id="GO:0004813">
    <property type="term" value="F:alanine-tRNA ligase activity"/>
    <property type="evidence" value="ECO:0007669"/>
    <property type="project" value="UniProtKB-UniRule"/>
</dbReference>
<evidence type="ECO:0000256" key="3">
    <source>
        <dbReference type="ARBA" id="ARBA00022555"/>
    </source>
</evidence>
<dbReference type="PANTHER" id="PTHR11777:SF9">
    <property type="entry name" value="ALANINE--TRNA LIGASE, CYTOPLASMIC"/>
    <property type="match status" value="1"/>
</dbReference>
<dbReference type="PANTHER" id="PTHR11777">
    <property type="entry name" value="ALANYL-TRNA SYNTHETASE"/>
    <property type="match status" value="1"/>
</dbReference>
<evidence type="ECO:0000256" key="1">
    <source>
        <dbReference type="ARBA" id="ARBA00004496"/>
    </source>
</evidence>
<dbReference type="HAMAP" id="MF_00036_B">
    <property type="entry name" value="Ala_tRNA_synth_B"/>
    <property type="match status" value="1"/>
</dbReference>
<dbReference type="InterPro" id="IPR012947">
    <property type="entry name" value="tRNA_SAD"/>
</dbReference>
<dbReference type="FunFam" id="3.30.54.20:FF:000001">
    <property type="entry name" value="Alanine--tRNA ligase"/>
    <property type="match status" value="1"/>
</dbReference>
<sequence>MQWTGLNELREKFLSFFESKGHTRLKSYPLIPQGDNSLLLINSGMAPMKKFFLGQEVPPNKRVTTCQKCIRTPDIENVGKTARHGTYFEMLGNFSFGDYFKHEATEWAWEFVTKELELPIDRIWVSIYQDDDEAFEIWTKERGVDPSHIVRMGKEDNFWEIGSGPCGPCSELYFDRGEDKGCGSPDCRVGCECDRFVEFWNLVFSQFNGDGEGHYEPMEHPNIDTGMGLERLACIMQEVDNLFEVDTVQNIMNHISEIAGVKYKQDPKVDVCLRVITDHIRSTTFMIGDGVIPSNEGRGYVLRRLLRRAARNGKQLGIRDPFLYKVVDTVIAENKSAYPELEENADYIKKIVRAEEENFAKTIDKGMELLNNIIDSIDSNIESKILSGEQAFKLYDTYGFPIDLIKEIISEQGIDVDEARFRELMNEQKTRAREAKLNSDTVGWSSENYHITDEPTEFVGYETYECDAKLLHILTEDGEAEEAKEGDRVNLVFDRTPFYAESGGQVGDRGVFVIGNSVVNILDCQKDPSGQHSLHLGLVMAGSIQKGVTGHLSIDGLKRDATARNHTAAHLLQKALRDELGSHVHQAGQLVDSERLRFDFNHFEAMTPQELLNVEQAVNAKILEAVKVTTSEMDIESARAQGAMALFGEKYGDIVRVVDADGYSVELCGGTHVDNTSKLGLFKIISESSAAAGIRRIEATTGTGVLGLMQEGNLLIAAACGALKVTNPHELPARCKALNDELKAKDRKIDELNQKIASTQMQNVFDTATEVNGVRVISASFNGMTVQALRAMGDRIKENPLNVAVLANIADGKGNLIAVCGKEAVARGAHAGNIVREIAALAGGKGGGRPDSAMAGVTEIFQIDEALTQLTSVVQKFVK</sequence>
<evidence type="ECO:0000256" key="12">
    <source>
        <dbReference type="ARBA" id="ARBA00024779"/>
    </source>
</evidence>
<keyword evidence="10 14" id="KW-0648">Protein biosynthesis</keyword>
<comment type="cofactor">
    <cofactor evidence="14">
        <name>Zn(2+)</name>
        <dbReference type="ChEBI" id="CHEBI:29105"/>
    </cofactor>
    <text evidence="14">Binds 1 zinc ion per subunit.</text>
</comment>
<dbReference type="Gene3D" id="3.10.310.40">
    <property type="match status" value="1"/>
</dbReference>
<keyword evidence="9 14" id="KW-0694">RNA-binding</keyword>
<feature type="binding site" evidence="14">
    <location>
        <position position="672"/>
    </location>
    <ligand>
        <name>Zn(2+)</name>
        <dbReference type="ChEBI" id="CHEBI:29105"/>
    </ligand>
</feature>
<keyword evidence="14" id="KW-0963">Cytoplasm</keyword>
<evidence type="ECO:0000256" key="6">
    <source>
        <dbReference type="ARBA" id="ARBA00022741"/>
    </source>
</evidence>
<feature type="binding site" evidence="14">
    <location>
        <position position="570"/>
    </location>
    <ligand>
        <name>Zn(2+)</name>
        <dbReference type="ChEBI" id="CHEBI:29105"/>
    </ligand>
</feature>
<accession>C0EC08</accession>
<evidence type="ECO:0000313" key="18">
    <source>
        <dbReference type="Proteomes" id="UP000003340"/>
    </source>
</evidence>
<dbReference type="GO" id="GO:0016740">
    <property type="term" value="F:transferase activity"/>
    <property type="evidence" value="ECO:0007669"/>
    <property type="project" value="UniProtKB-ARBA"/>
</dbReference>
<dbReference type="SUPFAM" id="SSF101353">
    <property type="entry name" value="Putative anticodon-binding domain of alanyl-tRNA synthetase (AlaRS)"/>
    <property type="match status" value="1"/>
</dbReference>
<dbReference type="InterPro" id="IPR018162">
    <property type="entry name" value="Ala-tRNA-ligase_IIc_anticod-bd"/>
</dbReference>
<dbReference type="Proteomes" id="UP000003340">
    <property type="component" value="Unassembled WGS sequence"/>
</dbReference>
<dbReference type="PROSITE" id="PS50860">
    <property type="entry name" value="AA_TRNA_LIGASE_II_ALA"/>
    <property type="match status" value="1"/>
</dbReference>
<evidence type="ECO:0000256" key="9">
    <source>
        <dbReference type="ARBA" id="ARBA00022884"/>
    </source>
</evidence>
<keyword evidence="15" id="KW-0175">Coiled coil</keyword>
<dbReference type="GO" id="GO:0000049">
    <property type="term" value="F:tRNA binding"/>
    <property type="evidence" value="ECO:0007669"/>
    <property type="project" value="UniProtKB-KW"/>
</dbReference>
<dbReference type="Gene3D" id="2.40.30.130">
    <property type="match status" value="1"/>
</dbReference>
<dbReference type="GO" id="GO:0140096">
    <property type="term" value="F:catalytic activity, acting on a protein"/>
    <property type="evidence" value="ECO:0007669"/>
    <property type="project" value="UniProtKB-ARBA"/>
</dbReference>
<protein>
    <recommendedName>
        <fullName evidence="14">Alanine--tRNA ligase</fullName>
        <ecNumber evidence="14">6.1.1.7</ecNumber>
    </recommendedName>
    <alternativeName>
        <fullName evidence="14">Alanyl-tRNA synthetase</fullName>
        <shortName evidence="14">AlaRS</shortName>
    </alternativeName>
</protein>
<dbReference type="EMBL" id="ACEC01000045">
    <property type="protein sequence ID" value="EEG31069.1"/>
    <property type="molecule type" value="Genomic_DNA"/>
</dbReference>
<evidence type="ECO:0000313" key="17">
    <source>
        <dbReference type="EMBL" id="EEG31069.1"/>
    </source>
</evidence>
<keyword evidence="7 14" id="KW-0862">Zinc</keyword>
<dbReference type="InterPro" id="IPR045864">
    <property type="entry name" value="aa-tRNA-synth_II/BPL/LPL"/>
</dbReference>
<keyword evidence="6 14" id="KW-0547">Nucleotide-binding</keyword>
<comment type="similarity">
    <text evidence="2 14">Belongs to the class-II aminoacyl-tRNA synthetase family.</text>
</comment>
<name>C0EC08_9FIRM</name>
<comment type="caution">
    <text evidence="17">The sequence shown here is derived from an EMBL/GenBank/DDBJ whole genome shotgun (WGS) entry which is preliminary data.</text>
</comment>
<reference evidence="17 18" key="2">
    <citation type="submission" date="2009-02" db="EMBL/GenBank/DDBJ databases">
        <title>Draft genome sequence of Clostridium methylpentosum (DSM 5476).</title>
        <authorList>
            <person name="Sudarsanam P."/>
            <person name="Ley R."/>
            <person name="Guruge J."/>
            <person name="Turnbaugh P.J."/>
            <person name="Mahowald M."/>
            <person name="Liep D."/>
            <person name="Gordon J."/>
        </authorList>
    </citation>
    <scope>NUCLEOTIDE SEQUENCE [LARGE SCALE GENOMIC DNA]</scope>
    <source>
        <strain evidence="17 18">DSM 5476</strain>
    </source>
</reference>
<dbReference type="InterPro" id="IPR023033">
    <property type="entry name" value="Ala_tRNA_ligase_euk/bac"/>
</dbReference>
<gene>
    <name evidence="14 17" type="primary">alaS</name>
    <name evidence="17" type="ORF">CLOSTMETH_01377</name>
</gene>
<keyword evidence="8 14" id="KW-0067">ATP-binding</keyword>
<dbReference type="FunFam" id="3.10.310.40:FF:000001">
    <property type="entry name" value="Alanine--tRNA ligase"/>
    <property type="match status" value="1"/>
</dbReference>
<dbReference type="InterPro" id="IPR002318">
    <property type="entry name" value="Ala-tRNA-lgiase_IIc"/>
</dbReference>
<reference evidence="17 18" key="1">
    <citation type="submission" date="2009-01" db="EMBL/GenBank/DDBJ databases">
        <authorList>
            <person name="Fulton L."/>
            <person name="Clifton S."/>
            <person name="Fulton B."/>
            <person name="Xu J."/>
            <person name="Minx P."/>
            <person name="Pepin K.H."/>
            <person name="Johnson M."/>
            <person name="Bhonagiri V."/>
            <person name="Nash W.E."/>
            <person name="Mardis E.R."/>
            <person name="Wilson R.K."/>
        </authorList>
    </citation>
    <scope>NUCLEOTIDE SEQUENCE [LARGE SCALE GENOMIC DNA]</scope>
    <source>
        <strain evidence="17 18">DSM 5476</strain>
    </source>
</reference>
<feature type="binding site" evidence="14">
    <location>
        <position position="668"/>
    </location>
    <ligand>
        <name>Zn(2+)</name>
        <dbReference type="ChEBI" id="CHEBI:29105"/>
    </ligand>
</feature>
<evidence type="ECO:0000256" key="8">
    <source>
        <dbReference type="ARBA" id="ARBA00022840"/>
    </source>
</evidence>
<dbReference type="Pfam" id="PF02272">
    <property type="entry name" value="DHHA1"/>
    <property type="match status" value="1"/>
</dbReference>
<dbReference type="InterPro" id="IPR050058">
    <property type="entry name" value="Ala-tRNA_ligase"/>
</dbReference>
<evidence type="ECO:0000256" key="11">
    <source>
        <dbReference type="ARBA" id="ARBA00023146"/>
    </source>
</evidence>
<dbReference type="SUPFAM" id="SSF55186">
    <property type="entry name" value="ThrRS/AlaRS common domain"/>
    <property type="match status" value="1"/>
</dbReference>
<dbReference type="AlphaFoldDB" id="C0EC08"/>
<evidence type="ECO:0000259" key="16">
    <source>
        <dbReference type="PROSITE" id="PS50860"/>
    </source>
</evidence>
<dbReference type="Pfam" id="PF01411">
    <property type="entry name" value="tRNA-synt_2c"/>
    <property type="match status" value="1"/>
</dbReference>
<dbReference type="GO" id="GO:0005829">
    <property type="term" value="C:cytosol"/>
    <property type="evidence" value="ECO:0007669"/>
    <property type="project" value="TreeGrafter"/>
</dbReference>
<evidence type="ECO:0000256" key="15">
    <source>
        <dbReference type="SAM" id="Coils"/>
    </source>
</evidence>
<dbReference type="GO" id="GO:0005524">
    <property type="term" value="F:ATP binding"/>
    <property type="evidence" value="ECO:0007669"/>
    <property type="project" value="UniProtKB-UniRule"/>
</dbReference>
<dbReference type="InterPro" id="IPR018165">
    <property type="entry name" value="Ala-tRNA-synth_IIc_core"/>
</dbReference>
<dbReference type="PRINTS" id="PR00980">
    <property type="entry name" value="TRNASYNTHALA"/>
</dbReference>
<dbReference type="FunFam" id="3.30.980.10:FF:000004">
    <property type="entry name" value="Alanine--tRNA ligase, cytoplasmic"/>
    <property type="match status" value="1"/>
</dbReference>
<dbReference type="Pfam" id="PF07973">
    <property type="entry name" value="tRNA_SAD"/>
    <property type="match status" value="1"/>
</dbReference>
<organism evidence="17 18">
    <name type="scientific">[Clostridium] methylpentosum DSM 5476</name>
    <dbReference type="NCBI Taxonomy" id="537013"/>
    <lineage>
        <taxon>Bacteria</taxon>
        <taxon>Bacillati</taxon>
        <taxon>Bacillota</taxon>
        <taxon>Clostridia</taxon>
        <taxon>Eubacteriales</taxon>
        <taxon>Oscillospiraceae</taxon>
        <taxon>Oscillospiraceae incertae sedis</taxon>
    </lineage>
</organism>
<dbReference type="HOGENOM" id="CLU_004485_1_1_9"/>
<dbReference type="InterPro" id="IPR003156">
    <property type="entry name" value="DHHA1_dom"/>
</dbReference>
<feature type="coiled-coil region" evidence="15">
    <location>
        <begin position="735"/>
        <end position="762"/>
    </location>
</feature>
<dbReference type="FunFam" id="3.30.930.10:FF:000004">
    <property type="entry name" value="Alanine--tRNA ligase"/>
    <property type="match status" value="1"/>
</dbReference>
<dbReference type="CDD" id="cd00673">
    <property type="entry name" value="AlaRS_core"/>
    <property type="match status" value="1"/>
</dbReference>
<feature type="binding site" evidence="14">
    <location>
        <position position="566"/>
    </location>
    <ligand>
        <name>Zn(2+)</name>
        <dbReference type="ChEBI" id="CHEBI:29105"/>
    </ligand>
</feature>
<comment type="domain">
    <text evidence="14">Consists of three domains; the N-terminal catalytic domain, the editing domain and the C-terminal C-Ala domain. The editing domain removes incorrectly charged amino acids, while the C-Ala domain, along with tRNA(Ala), serves as a bridge to cooperatively bring together the editing and aminoacylation centers thus stimulating deacylation of misacylated tRNAs.</text>
</comment>
<keyword evidence="11 14" id="KW-0030">Aminoacyl-tRNA synthetase</keyword>
<evidence type="ECO:0000256" key="5">
    <source>
        <dbReference type="ARBA" id="ARBA00022723"/>
    </source>
</evidence>
<keyword evidence="5 14" id="KW-0479">Metal-binding</keyword>
<evidence type="ECO:0000256" key="14">
    <source>
        <dbReference type="HAMAP-Rule" id="MF_00036"/>
    </source>
</evidence>
<keyword evidence="4 14" id="KW-0436">Ligase</keyword>
<dbReference type="SUPFAM" id="SSF50447">
    <property type="entry name" value="Translation proteins"/>
    <property type="match status" value="1"/>
</dbReference>
<dbReference type="eggNOG" id="COG0013">
    <property type="taxonomic scope" value="Bacteria"/>
</dbReference>
<dbReference type="STRING" id="537013.CLOSTMETH_01377"/>
<evidence type="ECO:0000256" key="7">
    <source>
        <dbReference type="ARBA" id="ARBA00022833"/>
    </source>
</evidence>
<dbReference type="Gene3D" id="6.10.250.550">
    <property type="match status" value="1"/>
</dbReference>
<dbReference type="GO" id="GO:0002161">
    <property type="term" value="F:aminoacyl-tRNA deacylase activity"/>
    <property type="evidence" value="ECO:0007669"/>
    <property type="project" value="TreeGrafter"/>
</dbReference>
<evidence type="ECO:0000256" key="2">
    <source>
        <dbReference type="ARBA" id="ARBA00008226"/>
    </source>
</evidence>
<dbReference type="InterPro" id="IPR018163">
    <property type="entry name" value="Thr/Ala-tRNA-synth_IIc_edit"/>
</dbReference>
<dbReference type="FunFam" id="2.40.30.130:FF:000001">
    <property type="entry name" value="Alanine--tRNA ligase"/>
    <property type="match status" value="1"/>
</dbReference>
<keyword evidence="18" id="KW-1185">Reference proteome</keyword>
<proteinExistence type="inferred from homology"/>
<dbReference type="GO" id="GO:0008270">
    <property type="term" value="F:zinc ion binding"/>
    <property type="evidence" value="ECO:0007669"/>
    <property type="project" value="UniProtKB-UniRule"/>
</dbReference>
<dbReference type="SUPFAM" id="SSF55681">
    <property type="entry name" value="Class II aaRS and biotin synthetases"/>
    <property type="match status" value="1"/>
</dbReference>
<dbReference type="Gene3D" id="3.30.54.20">
    <property type="match status" value="1"/>
</dbReference>
<comment type="catalytic activity">
    <reaction evidence="13 14">
        <text>tRNA(Ala) + L-alanine + ATP = L-alanyl-tRNA(Ala) + AMP + diphosphate</text>
        <dbReference type="Rhea" id="RHEA:12540"/>
        <dbReference type="Rhea" id="RHEA-COMP:9657"/>
        <dbReference type="Rhea" id="RHEA-COMP:9923"/>
        <dbReference type="ChEBI" id="CHEBI:30616"/>
        <dbReference type="ChEBI" id="CHEBI:33019"/>
        <dbReference type="ChEBI" id="CHEBI:57972"/>
        <dbReference type="ChEBI" id="CHEBI:78442"/>
        <dbReference type="ChEBI" id="CHEBI:78497"/>
        <dbReference type="ChEBI" id="CHEBI:456215"/>
        <dbReference type="EC" id="6.1.1.7"/>
    </reaction>
</comment>
<dbReference type="EC" id="6.1.1.7" evidence="14"/>
<evidence type="ECO:0000256" key="13">
    <source>
        <dbReference type="ARBA" id="ARBA00048300"/>
    </source>
</evidence>
<comment type="subcellular location">
    <subcellularLocation>
        <location evidence="1 14">Cytoplasm</location>
    </subcellularLocation>
</comment>
<dbReference type="InterPro" id="IPR018164">
    <property type="entry name" value="Ala-tRNA-synth_IIc_N"/>
</dbReference>
<dbReference type="InterPro" id="IPR009000">
    <property type="entry name" value="Transl_B-barrel_sf"/>
</dbReference>